<dbReference type="PROSITE" id="PS50404">
    <property type="entry name" value="GST_NTER"/>
    <property type="match status" value="1"/>
</dbReference>
<dbReference type="GeneID" id="5495515"/>
<dbReference type="InterPro" id="IPR004045">
    <property type="entry name" value="Glutathione_S-Trfase_N"/>
</dbReference>
<dbReference type="SFLD" id="SFLDG00358">
    <property type="entry name" value="Main_(cytGST)"/>
    <property type="match status" value="1"/>
</dbReference>
<dbReference type="PANTHER" id="PTHR43969:SF4">
    <property type="entry name" value="FI01423P-RELATED"/>
    <property type="match status" value="1"/>
</dbReference>
<dbReference type="InterPro" id="IPR036282">
    <property type="entry name" value="Glutathione-S-Trfase_C_sf"/>
</dbReference>
<dbReference type="InterPro" id="IPR004046">
    <property type="entry name" value="GST_C"/>
</dbReference>
<dbReference type="SFLD" id="SFLDS00019">
    <property type="entry name" value="Glutathione_Transferase_(cytos"/>
    <property type="match status" value="1"/>
</dbReference>
<evidence type="ECO:0000313" key="4">
    <source>
        <dbReference type="Proteomes" id="UP000001819"/>
    </source>
</evidence>
<keyword evidence="4" id="KW-1185">Reference proteome</keyword>
<dbReference type="Bgee" id="FBgn0074569">
    <property type="expression patterns" value="Expressed in insect adult head and 2 other cell types or tissues"/>
</dbReference>
<sequence length="222" mass="24896">MGKLTLYGIDGSPPVRSVLLTLNALGLPFEYKVINLFGGDHLKPEFLKMNPLHTVPTLDDDGFYLYDSHAINAYLVAKYGKNDKESLYPKDLQQRAIVDQRLHYDSSVFGSTARAITFPLIRENQTEIAQAKIDALSGVYETLNLFLKSTDYLAGNNLTIADFSVIAVLSGMVVFLEVDARKFPNLAGWVQRIKKLPYYEEANGSKVTQFTDFLKSKNFTIV</sequence>
<dbReference type="FunCoup" id="A0A6I8UVK6">
    <property type="interactions" value="308"/>
</dbReference>
<dbReference type="PANTHER" id="PTHR43969">
    <property type="entry name" value="GLUTATHIONE S TRANSFERASE D10, ISOFORM A-RELATED"/>
    <property type="match status" value="1"/>
</dbReference>
<reference evidence="5" key="2">
    <citation type="submission" date="2025-08" db="UniProtKB">
        <authorList>
            <consortium name="RefSeq"/>
        </authorList>
    </citation>
    <scope>IDENTIFICATION</scope>
    <source>
        <strain evidence="5">MV-25-SWS-2005</strain>
        <tissue evidence="5">Whole body</tissue>
    </source>
</reference>
<dbReference type="CDD" id="cd03177">
    <property type="entry name" value="GST_C_Delta_Epsilon"/>
    <property type="match status" value="1"/>
</dbReference>
<dbReference type="SFLD" id="SFLDG01153">
    <property type="entry name" value="Main.4:_Theta-like"/>
    <property type="match status" value="1"/>
</dbReference>
<dbReference type="Pfam" id="PF13417">
    <property type="entry name" value="GST_N_3"/>
    <property type="match status" value="1"/>
</dbReference>
<evidence type="ECO:0000256" key="1">
    <source>
        <dbReference type="ARBA" id="ARBA00011738"/>
    </source>
</evidence>
<proteinExistence type="predicted"/>
<evidence type="ECO:0000259" key="3">
    <source>
        <dbReference type="PROSITE" id="PS50405"/>
    </source>
</evidence>
<dbReference type="InParanoid" id="A0A6I8UVK6"/>
<accession>A0A6I8UVK6</accession>
<dbReference type="OMA" id="FNSRRVW"/>
<dbReference type="Proteomes" id="UP000001819">
    <property type="component" value="Chromosome 3"/>
</dbReference>
<comment type="subunit">
    <text evidence="1">Homodimer.</text>
</comment>
<dbReference type="Pfam" id="PF00043">
    <property type="entry name" value="GST_C"/>
    <property type="match status" value="1"/>
</dbReference>
<dbReference type="SUPFAM" id="SSF52833">
    <property type="entry name" value="Thioredoxin-like"/>
    <property type="match status" value="1"/>
</dbReference>
<evidence type="ECO:0000313" key="5">
    <source>
        <dbReference type="RefSeq" id="XP_001361311.1"/>
    </source>
</evidence>
<name>A0A6I8UVK6_DROPS</name>
<dbReference type="KEGG" id="dpo:5495515"/>
<dbReference type="InterPro" id="IPR036249">
    <property type="entry name" value="Thioredoxin-like_sf"/>
</dbReference>
<dbReference type="RefSeq" id="XP_001361311.1">
    <property type="nucleotide sequence ID" value="XM_001361274.4"/>
</dbReference>
<feature type="domain" description="GST N-terminal" evidence="2">
    <location>
        <begin position="2"/>
        <end position="83"/>
    </location>
</feature>
<dbReference type="PROSITE" id="PS50405">
    <property type="entry name" value="GST_CTER"/>
    <property type="match status" value="1"/>
</dbReference>
<dbReference type="Gene3D" id="1.20.1050.10">
    <property type="match status" value="1"/>
</dbReference>
<dbReference type="GO" id="GO:0006749">
    <property type="term" value="P:glutathione metabolic process"/>
    <property type="evidence" value="ECO:0007669"/>
    <property type="project" value="TreeGrafter"/>
</dbReference>
<dbReference type="Gene3D" id="3.40.30.10">
    <property type="entry name" value="Glutaredoxin"/>
    <property type="match status" value="1"/>
</dbReference>
<dbReference type="SUPFAM" id="SSF47616">
    <property type="entry name" value="GST C-terminal domain-like"/>
    <property type="match status" value="1"/>
</dbReference>
<dbReference type="FunFam" id="3.40.30.10:FF:000034">
    <property type="entry name" value="glutathione S-transferase 1"/>
    <property type="match status" value="1"/>
</dbReference>
<reference evidence="4" key="1">
    <citation type="submission" date="2024-06" db="UniProtKB">
        <authorList>
            <consortium name="RefSeq"/>
        </authorList>
    </citation>
    <scope>NUCLEOTIDE SEQUENCE [LARGE SCALE GENOMIC DNA]</scope>
    <source>
        <strain evidence="4">MV2-25</strain>
    </source>
</reference>
<gene>
    <name evidence="5" type="primary">GstE3</name>
</gene>
<feature type="domain" description="GST C-terminal" evidence="3">
    <location>
        <begin position="91"/>
        <end position="213"/>
    </location>
</feature>
<dbReference type="AlphaFoldDB" id="A0A6I8UVK6"/>
<evidence type="ECO:0000259" key="2">
    <source>
        <dbReference type="PROSITE" id="PS50404"/>
    </source>
</evidence>
<dbReference type="InterPro" id="IPR010987">
    <property type="entry name" value="Glutathione-S-Trfase_C-like"/>
</dbReference>
<protein>
    <submittedName>
        <fullName evidence="5">Glutathione S-transferase 1</fullName>
    </submittedName>
</protein>
<dbReference type="CDD" id="cd03045">
    <property type="entry name" value="GST_N_Delta_Epsilon"/>
    <property type="match status" value="1"/>
</dbReference>
<organism evidence="4 5">
    <name type="scientific">Drosophila pseudoobscura pseudoobscura</name>
    <name type="common">Fruit fly</name>
    <dbReference type="NCBI Taxonomy" id="46245"/>
    <lineage>
        <taxon>Eukaryota</taxon>
        <taxon>Metazoa</taxon>
        <taxon>Ecdysozoa</taxon>
        <taxon>Arthropoda</taxon>
        <taxon>Hexapoda</taxon>
        <taxon>Insecta</taxon>
        <taxon>Pterygota</taxon>
        <taxon>Neoptera</taxon>
        <taxon>Endopterygota</taxon>
        <taxon>Diptera</taxon>
        <taxon>Brachycera</taxon>
        <taxon>Muscomorpha</taxon>
        <taxon>Ephydroidea</taxon>
        <taxon>Drosophilidae</taxon>
        <taxon>Drosophila</taxon>
        <taxon>Sophophora</taxon>
    </lineage>
</organism>
<dbReference type="InterPro" id="IPR040079">
    <property type="entry name" value="Glutathione_S-Trfase"/>
</dbReference>
<dbReference type="FunFam" id="1.20.1050.10:FF:000007">
    <property type="entry name" value="Glutathione S-transferase 1-1"/>
    <property type="match status" value="1"/>
</dbReference>
<dbReference type="GO" id="GO:0004364">
    <property type="term" value="F:glutathione transferase activity"/>
    <property type="evidence" value="ECO:0007669"/>
    <property type="project" value="TreeGrafter"/>
</dbReference>